<comment type="caution">
    <text evidence="1">The sequence shown here is derived from an EMBL/GenBank/DDBJ whole genome shotgun (WGS) entry which is preliminary data.</text>
</comment>
<sequence>EPTRALRQHQKEKQKNRATLRQRQKVKLPLHHCTARCTNTSCALCQRQKAKPPPQLELCVAPLQAARCARHRT</sequence>
<name>A0A392UFA0_9FABA</name>
<proteinExistence type="predicted"/>
<dbReference type="AlphaFoldDB" id="A0A392UFA0"/>
<evidence type="ECO:0000313" key="2">
    <source>
        <dbReference type="Proteomes" id="UP000265520"/>
    </source>
</evidence>
<keyword evidence="2" id="KW-1185">Reference proteome</keyword>
<organism evidence="1 2">
    <name type="scientific">Trifolium medium</name>
    <dbReference type="NCBI Taxonomy" id="97028"/>
    <lineage>
        <taxon>Eukaryota</taxon>
        <taxon>Viridiplantae</taxon>
        <taxon>Streptophyta</taxon>
        <taxon>Embryophyta</taxon>
        <taxon>Tracheophyta</taxon>
        <taxon>Spermatophyta</taxon>
        <taxon>Magnoliopsida</taxon>
        <taxon>eudicotyledons</taxon>
        <taxon>Gunneridae</taxon>
        <taxon>Pentapetalae</taxon>
        <taxon>rosids</taxon>
        <taxon>fabids</taxon>
        <taxon>Fabales</taxon>
        <taxon>Fabaceae</taxon>
        <taxon>Papilionoideae</taxon>
        <taxon>50 kb inversion clade</taxon>
        <taxon>NPAAA clade</taxon>
        <taxon>Hologalegina</taxon>
        <taxon>IRL clade</taxon>
        <taxon>Trifolieae</taxon>
        <taxon>Trifolium</taxon>
    </lineage>
</organism>
<accession>A0A392UFA0</accession>
<evidence type="ECO:0000313" key="1">
    <source>
        <dbReference type="EMBL" id="MCI71668.1"/>
    </source>
</evidence>
<reference evidence="1 2" key="1">
    <citation type="journal article" date="2018" name="Front. Plant Sci.">
        <title>Red Clover (Trifolium pratense) and Zigzag Clover (T. medium) - A Picture of Genomic Similarities and Differences.</title>
        <authorList>
            <person name="Dluhosova J."/>
            <person name="Istvanek J."/>
            <person name="Nedelnik J."/>
            <person name="Repkova J."/>
        </authorList>
    </citation>
    <scope>NUCLEOTIDE SEQUENCE [LARGE SCALE GENOMIC DNA]</scope>
    <source>
        <strain evidence="2">cv. 10/8</strain>
        <tissue evidence="1">Leaf</tissue>
    </source>
</reference>
<protein>
    <submittedName>
        <fullName evidence="1">Uncharacterized protein</fullName>
    </submittedName>
</protein>
<dbReference type="EMBL" id="LXQA010801270">
    <property type="protein sequence ID" value="MCI71668.1"/>
    <property type="molecule type" value="Genomic_DNA"/>
</dbReference>
<dbReference type="Proteomes" id="UP000265520">
    <property type="component" value="Unassembled WGS sequence"/>
</dbReference>
<feature type="non-terminal residue" evidence="1">
    <location>
        <position position="1"/>
    </location>
</feature>